<dbReference type="InterPro" id="IPR035966">
    <property type="entry name" value="PKF_sf"/>
</dbReference>
<sequence>MDLTTTANSTATTVDDAGVISLPPFALQTLPHLSDYLPNVVSVLNPIDRNPYYHPSSGFYISPSDVVLGHILFDLSAGAAAAAGDSRFPAYHRAGPRRVVRFDPAAVRAAIVTCGGLCPGMNTVIRELVVGLWELYGVREIYGVPSGYRGFYSEEPVKLDPKMVDDWHKRGGTALATSRGGFDLERIVDAIERRGYNQVYAIGGDGTMKGLLKIFELIQRRKLKISITGIPKTVDNDIGIIDKSFGFQTAVEMAQQAISAAHVEAVSAVNGIGLVKLMGRSTGHIALHATLSSRDVDCCLIPENDFYLEGKGGLFEFLDQTLKQNGHAVIVVAEGAGQDIIPRTDEQKQERDESGNPVFLDVGPWLKSELRKWWARENKGAILTVKYIDPTYMIRAVPANATDNLYCTLLAHSAIHGVMAGYTGFVSGPINGNYGYIPLEQVAFAKNKVDILDHKWAWVRSVTNQPDFLRGST</sequence>
<proteinExistence type="inferred from homology"/>
<keyword evidence="9 12" id="KW-0460">Magnesium</keyword>
<evidence type="ECO:0000313" key="15">
    <source>
        <dbReference type="Proteomes" id="UP000092600"/>
    </source>
</evidence>
<dbReference type="AlphaFoldDB" id="A0A199UM50"/>
<dbReference type="GO" id="GO:0046872">
    <property type="term" value="F:metal ion binding"/>
    <property type="evidence" value="ECO:0007669"/>
    <property type="project" value="UniProtKB-KW"/>
</dbReference>
<evidence type="ECO:0000256" key="9">
    <source>
        <dbReference type="ARBA" id="ARBA00022842"/>
    </source>
</evidence>
<dbReference type="UniPathway" id="UPA00109">
    <property type="reaction ID" value="UER00182"/>
</dbReference>
<feature type="binding site" evidence="12">
    <location>
        <position position="334"/>
    </location>
    <ligand>
        <name>substrate</name>
    </ligand>
</feature>
<dbReference type="HAMAP" id="MF_01981">
    <property type="entry name" value="Phosphofructokinase_II_X"/>
    <property type="match status" value="1"/>
</dbReference>
<dbReference type="FunFam" id="3.40.50.450:FF:000002">
    <property type="entry name" value="ATP-dependent 6-phosphofructokinase"/>
    <property type="match status" value="1"/>
</dbReference>
<gene>
    <name evidence="12" type="primary">PFK</name>
    <name evidence="14" type="ORF">ACMD2_00828</name>
</gene>
<dbReference type="GO" id="GO:0005524">
    <property type="term" value="F:ATP binding"/>
    <property type="evidence" value="ECO:0007669"/>
    <property type="project" value="UniProtKB-KW"/>
</dbReference>
<dbReference type="EMBL" id="LSRQ01006666">
    <property type="protein sequence ID" value="OAY65814.1"/>
    <property type="molecule type" value="Genomic_DNA"/>
</dbReference>
<name>A0A199UM50_ANACO</name>
<evidence type="ECO:0000256" key="8">
    <source>
        <dbReference type="ARBA" id="ARBA00022840"/>
    </source>
</evidence>
<comment type="activity regulation">
    <text evidence="12">Allosterically activated by AMP.</text>
</comment>
<accession>A0A199UM50</accession>
<dbReference type="PRINTS" id="PR00476">
    <property type="entry name" value="PHFRCTKINASE"/>
</dbReference>
<dbReference type="GO" id="GO:0006002">
    <property type="term" value="P:fructose 6-phosphate metabolic process"/>
    <property type="evidence" value="ECO:0007669"/>
    <property type="project" value="InterPro"/>
</dbReference>
<feature type="binding site" evidence="12">
    <location>
        <begin position="233"/>
        <end position="235"/>
    </location>
    <ligand>
        <name>substrate</name>
    </ligand>
</feature>
<evidence type="ECO:0000256" key="7">
    <source>
        <dbReference type="ARBA" id="ARBA00022777"/>
    </source>
</evidence>
<dbReference type="Pfam" id="PF00365">
    <property type="entry name" value="PFK"/>
    <property type="match status" value="1"/>
</dbReference>
<dbReference type="InterPro" id="IPR022953">
    <property type="entry name" value="ATP_PFK"/>
</dbReference>
<evidence type="ECO:0000256" key="1">
    <source>
        <dbReference type="ARBA" id="ARBA00001946"/>
    </source>
</evidence>
<feature type="binding site" evidence="12">
    <location>
        <begin position="179"/>
        <end position="180"/>
    </location>
    <ligand>
        <name>ATP</name>
        <dbReference type="ChEBI" id="CHEBI:30616"/>
    </ligand>
</feature>
<feature type="binding site" evidence="12">
    <location>
        <position position="205"/>
    </location>
    <ligand>
        <name>Mg(2+)</name>
        <dbReference type="ChEBI" id="CHEBI:18420"/>
        <note>catalytic</note>
    </ligand>
</feature>
<dbReference type="InterPro" id="IPR000023">
    <property type="entry name" value="Phosphofructokinase_dom"/>
</dbReference>
<organism evidence="14 15">
    <name type="scientific">Ananas comosus</name>
    <name type="common">Pineapple</name>
    <name type="synonym">Ananas ananas</name>
    <dbReference type="NCBI Taxonomy" id="4615"/>
    <lineage>
        <taxon>Eukaryota</taxon>
        <taxon>Viridiplantae</taxon>
        <taxon>Streptophyta</taxon>
        <taxon>Embryophyta</taxon>
        <taxon>Tracheophyta</taxon>
        <taxon>Spermatophyta</taxon>
        <taxon>Magnoliopsida</taxon>
        <taxon>Liliopsida</taxon>
        <taxon>Poales</taxon>
        <taxon>Bromeliaceae</taxon>
        <taxon>Bromelioideae</taxon>
        <taxon>Ananas</taxon>
    </lineage>
</organism>
<protein>
    <recommendedName>
        <fullName evidence="12">ATP-dependent 6-phosphofructokinase</fullName>
        <shortName evidence="12">ATP-PFK</shortName>
        <shortName evidence="12">Phosphofructokinase</shortName>
        <ecNumber evidence="12">2.7.1.11</ecNumber>
    </recommendedName>
    <alternativeName>
        <fullName evidence="12">Phosphohexokinase</fullName>
    </alternativeName>
</protein>
<dbReference type="STRING" id="4615.A0A199UM50"/>
<keyword evidence="4 12" id="KW-0808">Transferase</keyword>
<comment type="caution">
    <text evidence="14">The sequence shown here is derived from an EMBL/GenBank/DDBJ whole genome shotgun (WGS) entry which is preliminary data.</text>
</comment>
<evidence type="ECO:0000313" key="14">
    <source>
        <dbReference type="EMBL" id="OAY65814.1"/>
    </source>
</evidence>
<keyword evidence="5 12" id="KW-0479">Metal-binding</keyword>
<evidence type="ECO:0000256" key="3">
    <source>
        <dbReference type="ARBA" id="ARBA00022533"/>
    </source>
</evidence>
<reference evidence="14 15" key="1">
    <citation type="journal article" date="2016" name="DNA Res.">
        <title>The draft genome of MD-2 pineapple using hybrid error correction of long reads.</title>
        <authorList>
            <person name="Redwan R.M."/>
            <person name="Saidin A."/>
            <person name="Kumar S.V."/>
        </authorList>
    </citation>
    <scope>NUCLEOTIDE SEQUENCE [LARGE SCALE GENOMIC DNA]</scope>
    <source>
        <strain evidence="15">cv. MD2</strain>
        <tissue evidence="14">Leaf</tissue>
    </source>
</reference>
<keyword evidence="6 12" id="KW-0547">Nucleotide-binding</keyword>
<dbReference type="InterPro" id="IPR012004">
    <property type="entry name" value="PyroP-dep_PFK_TP0108"/>
</dbReference>
<evidence type="ECO:0000256" key="10">
    <source>
        <dbReference type="ARBA" id="ARBA00023152"/>
    </source>
</evidence>
<dbReference type="SUPFAM" id="SSF53784">
    <property type="entry name" value="Phosphofructokinase"/>
    <property type="match status" value="1"/>
</dbReference>
<dbReference type="PIRSF" id="PIRSF000534">
    <property type="entry name" value="PPi_PFK_TP0108"/>
    <property type="match status" value="1"/>
</dbReference>
<dbReference type="EC" id="2.7.1.11" evidence="12"/>
<comment type="function">
    <text evidence="2 12">Catalyzes the phosphorylation of D-fructose 6-phosphate to fructose 1,6-bisphosphate by ATP, the first committing step of glycolysis.</text>
</comment>
<evidence type="ECO:0000256" key="5">
    <source>
        <dbReference type="ARBA" id="ARBA00022723"/>
    </source>
</evidence>
<keyword evidence="10 12" id="KW-0324">Glycolysis</keyword>
<comment type="subunit">
    <text evidence="12">Homotetramer.</text>
</comment>
<keyword evidence="12" id="KW-0963">Cytoplasm</keyword>
<feature type="domain" description="Phosphofructokinase" evidence="13">
    <location>
        <begin position="108"/>
        <end position="416"/>
    </location>
</feature>
<evidence type="ECO:0000256" key="4">
    <source>
        <dbReference type="ARBA" id="ARBA00022679"/>
    </source>
</evidence>
<keyword evidence="7 12" id="KW-0418">Kinase</keyword>
<keyword evidence="3 12" id="KW-0021">Allosteric enzyme</keyword>
<dbReference type="PANTHER" id="PTHR45770">
    <property type="entry name" value="ATP-DEPENDENT 6-PHOSPHOFRUCTOKINASE 1"/>
    <property type="match status" value="1"/>
</dbReference>
<dbReference type="GO" id="GO:0003872">
    <property type="term" value="F:6-phosphofructokinase activity"/>
    <property type="evidence" value="ECO:0007669"/>
    <property type="project" value="UniProtKB-UniRule"/>
</dbReference>
<dbReference type="NCBIfam" id="NF005301">
    <property type="entry name" value="PRK06830.1"/>
    <property type="match status" value="1"/>
</dbReference>
<dbReference type="Gene3D" id="3.40.50.450">
    <property type="match status" value="1"/>
</dbReference>
<feature type="active site" description="Proton acceptor" evidence="12">
    <location>
        <position position="235"/>
    </location>
</feature>
<feature type="site" description="Important for substrate specificity; cannot use PPi as phosphoryl donor" evidence="12">
    <location>
        <position position="206"/>
    </location>
</feature>
<keyword evidence="8 12" id="KW-0067">ATP-binding</keyword>
<dbReference type="InterPro" id="IPR050929">
    <property type="entry name" value="PFKA"/>
</dbReference>
<feature type="binding site" evidence="12">
    <location>
        <begin position="392"/>
        <end position="395"/>
    </location>
    <ligand>
        <name>substrate</name>
    </ligand>
</feature>
<evidence type="ECO:0000259" key="13">
    <source>
        <dbReference type="Pfam" id="PF00365"/>
    </source>
</evidence>
<feature type="binding site" evidence="12">
    <location>
        <position position="116"/>
    </location>
    <ligand>
        <name>ATP</name>
        <dbReference type="ChEBI" id="CHEBI:30616"/>
    </ligand>
</feature>
<feature type="binding site" evidence="12">
    <location>
        <begin position="278"/>
        <end position="280"/>
    </location>
    <ligand>
        <name>substrate</name>
    </ligand>
</feature>
<dbReference type="GO" id="GO:0005737">
    <property type="term" value="C:cytoplasm"/>
    <property type="evidence" value="ECO:0007669"/>
    <property type="project" value="UniProtKB-SubCell"/>
</dbReference>
<evidence type="ECO:0000256" key="11">
    <source>
        <dbReference type="ARBA" id="ARBA00048070"/>
    </source>
</evidence>
<comment type="similarity">
    <text evidence="12">Belongs to the phosphofructokinase type A (PFKA) family. PPi-dependent PFK group II subfamily. Atypical ATP-dependent clade 'X' sub-subfamily.</text>
</comment>
<comment type="subcellular location">
    <subcellularLocation>
        <location evidence="12">Cytoplasm</location>
    </subcellularLocation>
</comment>
<feature type="binding site" evidence="12">
    <location>
        <begin position="204"/>
        <end position="207"/>
    </location>
    <ligand>
        <name>ATP</name>
        <dbReference type="ChEBI" id="CHEBI:30616"/>
    </ligand>
</feature>
<evidence type="ECO:0000256" key="12">
    <source>
        <dbReference type="HAMAP-Rule" id="MF_03186"/>
    </source>
</evidence>
<comment type="catalytic activity">
    <reaction evidence="11 12">
        <text>beta-D-fructose 6-phosphate + ATP = beta-D-fructose 1,6-bisphosphate + ADP + H(+)</text>
        <dbReference type="Rhea" id="RHEA:16109"/>
        <dbReference type="ChEBI" id="CHEBI:15378"/>
        <dbReference type="ChEBI" id="CHEBI:30616"/>
        <dbReference type="ChEBI" id="CHEBI:32966"/>
        <dbReference type="ChEBI" id="CHEBI:57634"/>
        <dbReference type="ChEBI" id="CHEBI:456216"/>
        <dbReference type="EC" id="2.7.1.11"/>
    </reaction>
</comment>
<dbReference type="Proteomes" id="UP000092600">
    <property type="component" value="Unassembled WGS sequence"/>
</dbReference>
<comment type="pathway">
    <text evidence="12">Carbohydrate degradation; glycolysis; D-glyceraldehyde 3-phosphate and glycerone phosphate from D-glucose: step 3/4.</text>
</comment>
<evidence type="ECO:0000256" key="2">
    <source>
        <dbReference type="ARBA" id="ARBA00002659"/>
    </source>
</evidence>
<evidence type="ECO:0000256" key="6">
    <source>
        <dbReference type="ARBA" id="ARBA00022741"/>
    </source>
</evidence>
<comment type="cofactor">
    <cofactor evidence="1 12">
        <name>Mg(2+)</name>
        <dbReference type="ChEBI" id="CHEBI:18420"/>
    </cofactor>
</comment>